<organism evidence="4 5">
    <name type="scientific">Adineta steineri</name>
    <dbReference type="NCBI Taxonomy" id="433720"/>
    <lineage>
        <taxon>Eukaryota</taxon>
        <taxon>Metazoa</taxon>
        <taxon>Spiralia</taxon>
        <taxon>Gnathifera</taxon>
        <taxon>Rotifera</taxon>
        <taxon>Eurotatoria</taxon>
        <taxon>Bdelloidea</taxon>
        <taxon>Adinetida</taxon>
        <taxon>Adinetidae</taxon>
        <taxon>Adineta</taxon>
    </lineage>
</organism>
<evidence type="ECO:0000256" key="1">
    <source>
        <dbReference type="ARBA" id="ARBA00023002"/>
    </source>
</evidence>
<comment type="caution">
    <text evidence="4">The sequence shown here is derived from an EMBL/GenBank/DDBJ whole genome shotgun (WGS) entry which is preliminary data.</text>
</comment>
<sequence length="81" mass="9684">MFFRQKCLTPEQHCDFAQLFDNLHTHSFYSRVPSTPELMFLEYDFYRKSDNDSWHTDTTFTERPVFSCVLYGHMSICTDIG</sequence>
<dbReference type="Proteomes" id="UP000663860">
    <property type="component" value="Unassembled WGS sequence"/>
</dbReference>
<dbReference type="Pfam" id="PF02668">
    <property type="entry name" value="TauD"/>
    <property type="match status" value="1"/>
</dbReference>
<gene>
    <name evidence="3" type="ORF">IZO911_LOCUS19679</name>
    <name evidence="4" type="ORF">KXQ929_LOCUS29917</name>
</gene>
<keyword evidence="1" id="KW-0560">Oxidoreductase</keyword>
<name>A0A819QGQ6_9BILA</name>
<dbReference type="SUPFAM" id="SSF51197">
    <property type="entry name" value="Clavaminate synthase-like"/>
    <property type="match status" value="1"/>
</dbReference>
<evidence type="ECO:0000259" key="2">
    <source>
        <dbReference type="Pfam" id="PF02668"/>
    </source>
</evidence>
<protein>
    <recommendedName>
        <fullName evidence="2">TauD/TfdA-like domain-containing protein</fullName>
    </recommendedName>
</protein>
<dbReference type="Proteomes" id="UP000663868">
    <property type="component" value="Unassembled WGS sequence"/>
</dbReference>
<dbReference type="InterPro" id="IPR003819">
    <property type="entry name" value="TauD/TfdA-like"/>
</dbReference>
<dbReference type="Gene3D" id="3.60.130.10">
    <property type="entry name" value="Clavaminate synthase-like"/>
    <property type="match status" value="1"/>
</dbReference>
<evidence type="ECO:0000313" key="3">
    <source>
        <dbReference type="EMBL" id="CAF1038940.1"/>
    </source>
</evidence>
<proteinExistence type="predicted"/>
<reference evidence="4" key="1">
    <citation type="submission" date="2021-02" db="EMBL/GenBank/DDBJ databases">
        <authorList>
            <person name="Nowell W R."/>
        </authorList>
    </citation>
    <scope>NUCLEOTIDE SEQUENCE</scope>
</reference>
<evidence type="ECO:0000313" key="4">
    <source>
        <dbReference type="EMBL" id="CAF4024980.1"/>
    </source>
</evidence>
<dbReference type="EMBL" id="CAJNOE010000198">
    <property type="protein sequence ID" value="CAF1038940.1"/>
    <property type="molecule type" value="Genomic_DNA"/>
</dbReference>
<dbReference type="AlphaFoldDB" id="A0A819QGQ6"/>
<evidence type="ECO:0000313" key="5">
    <source>
        <dbReference type="Proteomes" id="UP000663868"/>
    </source>
</evidence>
<feature type="domain" description="TauD/TfdA-like" evidence="2">
    <location>
        <begin position="2"/>
        <end position="72"/>
    </location>
</feature>
<accession>A0A819QGQ6</accession>
<dbReference type="EMBL" id="CAJOBB010003174">
    <property type="protein sequence ID" value="CAF4024980.1"/>
    <property type="molecule type" value="Genomic_DNA"/>
</dbReference>
<dbReference type="InterPro" id="IPR042098">
    <property type="entry name" value="TauD-like_sf"/>
</dbReference>
<dbReference type="GO" id="GO:0016491">
    <property type="term" value="F:oxidoreductase activity"/>
    <property type="evidence" value="ECO:0007669"/>
    <property type="project" value="UniProtKB-KW"/>
</dbReference>